<sequence length="356" mass="40055">MRSTTYYSSLKFLNFQDRLQALKDGGIAAPVHIRLKPTNRCNHNCWYCAYRTDNVTLGNEMRERDNIPEEKMLELAHEFVQMGIKAVTFSGGGEPLLYKPLPQVIDILAEGDIRIAALTNGANLKGRVADAFARHGTWIRISMDAWDDASYVEARGAKPQDFSRLIENIRAFTARDTQCVLGVSFIVGRDNHSHVAEVCARLKDCGVDHVKISGAVVSNDAAGNNAYHSDIKPEVARQIERAQSLTDETFTILNHYHDLEDRFRKNYHTCPFLQFLTVIGADMNVYTCQDKAYTGAGRMGSIAHGSFKEFWYSEQNSAFLKTFDPALQCNHHCISHGKNLAIHEYLSLDGEHGYFV</sequence>
<evidence type="ECO:0000313" key="8">
    <source>
        <dbReference type="EMBL" id="VFJ52830.1"/>
    </source>
</evidence>
<dbReference type="GO" id="GO:0051536">
    <property type="term" value="F:iron-sulfur cluster binding"/>
    <property type="evidence" value="ECO:0007669"/>
    <property type="project" value="UniProtKB-KW"/>
</dbReference>
<dbReference type="GO" id="GO:0003824">
    <property type="term" value="F:catalytic activity"/>
    <property type="evidence" value="ECO:0007669"/>
    <property type="project" value="InterPro"/>
</dbReference>
<dbReference type="GO" id="GO:0046872">
    <property type="term" value="F:metal ion binding"/>
    <property type="evidence" value="ECO:0007669"/>
    <property type="project" value="UniProtKB-KW"/>
</dbReference>
<evidence type="ECO:0000256" key="2">
    <source>
        <dbReference type="ARBA" id="ARBA00022691"/>
    </source>
</evidence>
<dbReference type="PROSITE" id="PS51918">
    <property type="entry name" value="RADICAL_SAM"/>
    <property type="match status" value="1"/>
</dbReference>
<dbReference type="InterPro" id="IPR013785">
    <property type="entry name" value="Aldolase_TIM"/>
</dbReference>
<keyword evidence="3" id="KW-0479">Metal-binding</keyword>
<comment type="cofactor">
    <cofactor evidence="1">
        <name>[4Fe-4S] cluster</name>
        <dbReference type="ChEBI" id="CHEBI:49883"/>
    </cofactor>
</comment>
<name>A0A450SHW9_9GAMM</name>
<dbReference type="EMBL" id="CAADFA010000114">
    <property type="protein sequence ID" value="VFJ52830.1"/>
    <property type="molecule type" value="Genomic_DNA"/>
</dbReference>
<dbReference type="CDD" id="cd01335">
    <property type="entry name" value="Radical_SAM"/>
    <property type="match status" value="1"/>
</dbReference>
<dbReference type="Pfam" id="PF04055">
    <property type="entry name" value="Radical_SAM"/>
    <property type="match status" value="1"/>
</dbReference>
<dbReference type="PANTHER" id="PTHR11228">
    <property type="entry name" value="RADICAL SAM DOMAIN PROTEIN"/>
    <property type="match status" value="1"/>
</dbReference>
<dbReference type="SUPFAM" id="SSF102114">
    <property type="entry name" value="Radical SAM enzymes"/>
    <property type="match status" value="1"/>
</dbReference>
<accession>A0A450SHW9</accession>
<keyword evidence="4" id="KW-0408">Iron</keyword>
<gene>
    <name evidence="7" type="ORF">BECKFM1743A_GA0114220_100817</name>
    <name evidence="9" type="ORF">BECKFM1743B_GA0114221_100945</name>
    <name evidence="8" type="ORF">BECKFM1743C_GA0114222_101145</name>
</gene>
<dbReference type="InterPro" id="IPR006638">
    <property type="entry name" value="Elp3/MiaA/NifB-like_rSAM"/>
</dbReference>
<dbReference type="SFLD" id="SFLDG01067">
    <property type="entry name" value="SPASM/twitch_domain_containing"/>
    <property type="match status" value="1"/>
</dbReference>
<evidence type="ECO:0000313" key="9">
    <source>
        <dbReference type="EMBL" id="VFK09059.1"/>
    </source>
</evidence>
<dbReference type="SFLD" id="SFLDS00029">
    <property type="entry name" value="Radical_SAM"/>
    <property type="match status" value="1"/>
</dbReference>
<evidence type="ECO:0000256" key="5">
    <source>
        <dbReference type="ARBA" id="ARBA00023014"/>
    </source>
</evidence>
<dbReference type="InterPro" id="IPR007197">
    <property type="entry name" value="rSAM"/>
</dbReference>
<reference evidence="8" key="1">
    <citation type="submission" date="2019-02" db="EMBL/GenBank/DDBJ databases">
        <authorList>
            <person name="Gruber-Vodicka R. H."/>
            <person name="Seah K. B. B."/>
        </authorList>
    </citation>
    <scope>NUCLEOTIDE SEQUENCE</scope>
    <source>
        <strain evidence="7">BECK_BZ163</strain>
        <strain evidence="9">BECK_BZ164</strain>
        <strain evidence="8">BECK_BZ165</strain>
    </source>
</reference>
<protein>
    <submittedName>
        <fullName evidence="8">Radical SAM superfamily enzyme, MoaA/NifB/PqqE/SkfB family</fullName>
    </submittedName>
</protein>
<feature type="domain" description="Radical SAM core" evidence="6">
    <location>
        <begin position="27"/>
        <end position="249"/>
    </location>
</feature>
<organism evidence="8">
    <name type="scientific">Candidatus Kentrum sp. FM</name>
    <dbReference type="NCBI Taxonomy" id="2126340"/>
    <lineage>
        <taxon>Bacteria</taxon>
        <taxon>Pseudomonadati</taxon>
        <taxon>Pseudomonadota</taxon>
        <taxon>Gammaproteobacteria</taxon>
        <taxon>Candidatus Kentrum</taxon>
    </lineage>
</organism>
<dbReference type="AlphaFoldDB" id="A0A450SHW9"/>
<evidence type="ECO:0000256" key="1">
    <source>
        <dbReference type="ARBA" id="ARBA00001966"/>
    </source>
</evidence>
<dbReference type="PANTHER" id="PTHR11228:SF7">
    <property type="entry name" value="PQQA PEPTIDE CYCLASE"/>
    <property type="match status" value="1"/>
</dbReference>
<evidence type="ECO:0000256" key="4">
    <source>
        <dbReference type="ARBA" id="ARBA00023004"/>
    </source>
</evidence>
<evidence type="ECO:0000313" key="7">
    <source>
        <dbReference type="EMBL" id="VFJ50220.1"/>
    </source>
</evidence>
<keyword evidence="2" id="KW-0949">S-adenosyl-L-methionine</keyword>
<dbReference type="Gene3D" id="3.20.20.70">
    <property type="entry name" value="Aldolase class I"/>
    <property type="match status" value="1"/>
</dbReference>
<dbReference type="EMBL" id="CAADFL010000094">
    <property type="protein sequence ID" value="VFK09059.1"/>
    <property type="molecule type" value="Genomic_DNA"/>
</dbReference>
<dbReference type="InterPro" id="IPR058240">
    <property type="entry name" value="rSAM_sf"/>
</dbReference>
<keyword evidence="5" id="KW-0411">Iron-sulfur</keyword>
<evidence type="ECO:0000256" key="3">
    <source>
        <dbReference type="ARBA" id="ARBA00022723"/>
    </source>
</evidence>
<evidence type="ECO:0000259" key="6">
    <source>
        <dbReference type="PROSITE" id="PS51918"/>
    </source>
</evidence>
<dbReference type="SMART" id="SM00729">
    <property type="entry name" value="Elp3"/>
    <property type="match status" value="1"/>
</dbReference>
<dbReference type="EMBL" id="CAADEZ010000081">
    <property type="protein sequence ID" value="VFJ50220.1"/>
    <property type="molecule type" value="Genomic_DNA"/>
</dbReference>
<dbReference type="InterPro" id="IPR050377">
    <property type="entry name" value="Radical_SAM_PqqE_MftC-like"/>
</dbReference>
<proteinExistence type="predicted"/>